<gene>
    <name evidence="4" type="ORF">BECKDK2373B_GA0170837_101745</name>
    <name evidence="3" type="ORF">BECKDK2373C_GA0170839_101312</name>
</gene>
<dbReference type="EMBL" id="CAADEX010000017">
    <property type="protein sequence ID" value="VFJ47601.1"/>
    <property type="molecule type" value="Genomic_DNA"/>
</dbReference>
<dbReference type="AlphaFoldDB" id="A0A450S2M4"/>
<keyword evidence="2" id="KW-1133">Transmembrane helix</keyword>
<feature type="transmembrane region" description="Helical" evidence="2">
    <location>
        <begin position="55"/>
        <end position="78"/>
    </location>
</feature>
<reference evidence="3" key="1">
    <citation type="submission" date="2019-02" db="EMBL/GenBank/DDBJ databases">
        <authorList>
            <person name="Gruber-Vodicka R. H."/>
            <person name="Seah K. B. B."/>
        </authorList>
    </citation>
    <scope>NUCLEOTIDE SEQUENCE</scope>
    <source>
        <strain evidence="3">BECK_DK161</strain>
        <strain evidence="4">BECK_DK47</strain>
    </source>
</reference>
<sequence length="210" mass="23322">MTSENNTKNTKPGEKKAENPTGARDSAPASSPAASHPLDRFAKTFESSARRWEMIVYPSMFAFIILAAYGFFLIYNVTRDMHELAQSMDPAMHKNMKIMANSVAEMTKNIATITENMNRMTASVGNMDATVKTVNENMAVMRSDMGSMSEQIRAMEPMLVNLSGINKSMHVMNQSVNSMAATTDKMSRDVGATSYQFVRPMSAINSFFPW</sequence>
<name>A0A450S2M4_9GAMM</name>
<keyword evidence="2" id="KW-0472">Membrane</keyword>
<evidence type="ECO:0000313" key="3">
    <source>
        <dbReference type="EMBL" id="VFJ45896.1"/>
    </source>
</evidence>
<evidence type="ECO:0000313" key="4">
    <source>
        <dbReference type="EMBL" id="VFJ47601.1"/>
    </source>
</evidence>
<proteinExistence type="predicted"/>
<feature type="compositionally biased region" description="Polar residues" evidence="1">
    <location>
        <begin position="1"/>
        <end position="10"/>
    </location>
</feature>
<evidence type="ECO:0000256" key="1">
    <source>
        <dbReference type="SAM" id="MobiDB-lite"/>
    </source>
</evidence>
<organism evidence="3">
    <name type="scientific">Candidatus Kentrum sp. DK</name>
    <dbReference type="NCBI Taxonomy" id="2126562"/>
    <lineage>
        <taxon>Bacteria</taxon>
        <taxon>Pseudomonadati</taxon>
        <taxon>Pseudomonadota</taxon>
        <taxon>Gammaproteobacteria</taxon>
        <taxon>Candidatus Kentrum</taxon>
    </lineage>
</organism>
<feature type="compositionally biased region" description="Low complexity" evidence="1">
    <location>
        <begin position="26"/>
        <end position="35"/>
    </location>
</feature>
<protein>
    <submittedName>
        <fullName evidence="3">Uncharacterized protein</fullName>
    </submittedName>
</protein>
<dbReference type="EMBL" id="CAADEY010000013">
    <property type="protein sequence ID" value="VFJ45896.1"/>
    <property type="molecule type" value="Genomic_DNA"/>
</dbReference>
<feature type="region of interest" description="Disordered" evidence="1">
    <location>
        <begin position="1"/>
        <end position="36"/>
    </location>
</feature>
<dbReference type="SUPFAM" id="SSF58104">
    <property type="entry name" value="Methyl-accepting chemotaxis protein (MCP) signaling domain"/>
    <property type="match status" value="1"/>
</dbReference>
<keyword evidence="2" id="KW-0812">Transmembrane</keyword>
<accession>A0A450S2M4</accession>
<evidence type="ECO:0000256" key="2">
    <source>
        <dbReference type="SAM" id="Phobius"/>
    </source>
</evidence>